<comment type="caution">
    <text evidence="3">The sequence shown here is derived from an EMBL/GenBank/DDBJ whole genome shotgun (WGS) entry which is preliminary data.</text>
</comment>
<accession>A0A150WGT7</accession>
<evidence type="ECO:0000256" key="1">
    <source>
        <dbReference type="SAM" id="SignalP"/>
    </source>
</evidence>
<feature type="chain" id="PRO_5007572882" description="Phytase-like domain-containing protein" evidence="1">
    <location>
        <begin position="20"/>
        <end position="368"/>
    </location>
</feature>
<keyword evidence="1" id="KW-0732">Signal</keyword>
<organism evidence="3 4">
    <name type="scientific">Bdellovibrio bacteriovorus</name>
    <dbReference type="NCBI Taxonomy" id="959"/>
    <lineage>
        <taxon>Bacteria</taxon>
        <taxon>Pseudomonadati</taxon>
        <taxon>Bdellovibrionota</taxon>
        <taxon>Bdellovibrionia</taxon>
        <taxon>Bdellovibrionales</taxon>
        <taxon>Pseudobdellovibrionaceae</taxon>
        <taxon>Bdellovibrio</taxon>
    </lineage>
</organism>
<dbReference type="RefSeq" id="WP_063244318.1">
    <property type="nucleotide sequence ID" value="NZ_LUKF01000016.1"/>
</dbReference>
<evidence type="ECO:0000259" key="2">
    <source>
        <dbReference type="Pfam" id="PF13449"/>
    </source>
</evidence>
<dbReference type="OrthoDB" id="9798539at2"/>
<dbReference type="InterPro" id="IPR027372">
    <property type="entry name" value="Phytase-like_dom"/>
</dbReference>
<dbReference type="AlphaFoldDB" id="A0A150WGT7"/>
<dbReference type="EMBL" id="LUKF01000016">
    <property type="protein sequence ID" value="KYG62216.1"/>
    <property type="molecule type" value="Genomic_DNA"/>
</dbReference>
<protein>
    <recommendedName>
        <fullName evidence="2">Phytase-like domain-containing protein</fullName>
    </recommendedName>
</protein>
<sequence length="368" mass="40482">MLKACGIFFSLLLGFQAQALHLEYVGETSIKNAEKFKKTTIGGLSGIVWSGTSLYAVSDDRGRFGEPRFYEFELSIEKKLVTLKPKDVQFIKNLPKYEGKEDALDAEGLALLPSGDCVISSEGNNNAKPRQMPRLFRVSKDGKWKNDLPLPDKFLPELTGQQKKGTQNNVAFEGLTSFADGKFLYAATESPLLQESSFVDKSSAGAWIRIIKFEDKGSEGYKVAAEYAYNLEAVSSTDKGHEVFRGVSEILALSENKLIVMERGVRVSPKNLIAKTTKLYLADLTSATDVSKLAQLGEGPFKGASKTALIDFETDLTKSRPGKSVENFEAMAWGPKLADGRRSLLVMVDDNFSKKEVTELLVFAVEGE</sequence>
<name>A0A150WGT7_BDEBC</name>
<feature type="domain" description="Phytase-like" evidence="2">
    <location>
        <begin position="39"/>
        <end position="352"/>
    </location>
</feature>
<reference evidence="3 4" key="1">
    <citation type="submission" date="2016-03" db="EMBL/GenBank/DDBJ databases">
        <authorList>
            <person name="Ploux O."/>
        </authorList>
    </citation>
    <scope>NUCLEOTIDE SEQUENCE [LARGE SCALE GENOMIC DNA]</scope>
    <source>
        <strain evidence="3 4">BER2</strain>
    </source>
</reference>
<dbReference type="PANTHER" id="PTHR37957">
    <property type="entry name" value="BLR7070 PROTEIN"/>
    <property type="match status" value="1"/>
</dbReference>
<dbReference type="Pfam" id="PF13449">
    <property type="entry name" value="Phytase-like"/>
    <property type="match status" value="1"/>
</dbReference>
<evidence type="ECO:0000313" key="4">
    <source>
        <dbReference type="Proteomes" id="UP000075391"/>
    </source>
</evidence>
<gene>
    <name evidence="3" type="ORF">AZI85_08480</name>
</gene>
<dbReference type="Proteomes" id="UP000075391">
    <property type="component" value="Unassembled WGS sequence"/>
</dbReference>
<proteinExistence type="predicted"/>
<evidence type="ECO:0000313" key="3">
    <source>
        <dbReference type="EMBL" id="KYG62216.1"/>
    </source>
</evidence>
<feature type="signal peptide" evidence="1">
    <location>
        <begin position="1"/>
        <end position="19"/>
    </location>
</feature>
<dbReference type="PANTHER" id="PTHR37957:SF1">
    <property type="entry name" value="PHYTASE-LIKE DOMAIN-CONTAINING PROTEIN"/>
    <property type="match status" value="1"/>
</dbReference>